<organism evidence="1">
    <name type="scientific">uncultured Thermomicrobiales bacterium</name>
    <dbReference type="NCBI Taxonomy" id="1645740"/>
    <lineage>
        <taxon>Bacteria</taxon>
        <taxon>Pseudomonadati</taxon>
        <taxon>Thermomicrobiota</taxon>
        <taxon>Thermomicrobia</taxon>
        <taxon>Thermomicrobiales</taxon>
        <taxon>environmental samples</taxon>
    </lineage>
</organism>
<feature type="non-terminal residue" evidence="1">
    <location>
        <position position="1"/>
    </location>
</feature>
<gene>
    <name evidence="1" type="ORF">AVDCRST_MAG88-427</name>
</gene>
<sequence length="35" mass="3964">WSRSGAACRSSSWTGRPGPRVWTWPPRSSSTWRSS</sequence>
<name>A0A6J4UEJ0_9BACT</name>
<proteinExistence type="predicted"/>
<evidence type="ECO:0000313" key="1">
    <source>
        <dbReference type="EMBL" id="CAA9546227.1"/>
    </source>
</evidence>
<dbReference type="EMBL" id="CADCWM010000143">
    <property type="protein sequence ID" value="CAA9546227.1"/>
    <property type="molecule type" value="Genomic_DNA"/>
</dbReference>
<accession>A0A6J4UEJ0</accession>
<dbReference type="AlphaFoldDB" id="A0A6J4UEJ0"/>
<feature type="non-terminal residue" evidence="1">
    <location>
        <position position="35"/>
    </location>
</feature>
<reference evidence="1" key="1">
    <citation type="submission" date="2020-02" db="EMBL/GenBank/DDBJ databases">
        <authorList>
            <person name="Meier V. D."/>
        </authorList>
    </citation>
    <scope>NUCLEOTIDE SEQUENCE</scope>
    <source>
        <strain evidence="1">AVDCRST_MAG88</strain>
    </source>
</reference>
<protein>
    <submittedName>
        <fullName evidence="1">Uncharacterized protein</fullName>
    </submittedName>
</protein>